<name>A0A7K0DWG7_9NOCA</name>
<organism evidence="1 2">
    <name type="scientific">Nocardia aurantia</name>
    <dbReference type="NCBI Taxonomy" id="2585199"/>
    <lineage>
        <taxon>Bacteria</taxon>
        <taxon>Bacillati</taxon>
        <taxon>Actinomycetota</taxon>
        <taxon>Actinomycetes</taxon>
        <taxon>Mycobacteriales</taxon>
        <taxon>Nocardiaceae</taxon>
        <taxon>Nocardia</taxon>
    </lineage>
</organism>
<protein>
    <recommendedName>
        <fullName evidence="3">Lipocalin-like domain-containing protein</fullName>
    </recommendedName>
</protein>
<dbReference type="AlphaFoldDB" id="A0A7K0DWG7"/>
<sequence length="125" mass="13497">MTSQAHPIVGVWEVTAPDAPFPHHVMTFHADGTMAQSNPDLGNRGTSDSGGMGIWRADGGEIAGKFVEYTVDRAEPSIVRRGVVEFRMVVAADEFRGDAAATFARLPDGPVTEPARTSLYGRRLR</sequence>
<accession>A0A7K0DWG7</accession>
<evidence type="ECO:0000313" key="1">
    <source>
        <dbReference type="EMBL" id="MQY30121.1"/>
    </source>
</evidence>
<dbReference type="EMBL" id="WEGI01000013">
    <property type="protein sequence ID" value="MQY30121.1"/>
    <property type="molecule type" value="Genomic_DNA"/>
</dbReference>
<reference evidence="1 2" key="1">
    <citation type="submission" date="2019-10" db="EMBL/GenBank/DDBJ databases">
        <title>Nocardia macrotermitis sp. nov. and Nocardia aurantia sp. nov., isolated from the gut of fungus growing-termite Macrotermes natalensis.</title>
        <authorList>
            <person name="Benndorf R."/>
            <person name="Schwitalla J."/>
            <person name="Martin K."/>
            <person name="De Beer W."/>
            <person name="Kaster A.-K."/>
            <person name="Vollmers J."/>
            <person name="Poulsen M."/>
            <person name="Beemelmanns C."/>
        </authorList>
    </citation>
    <scope>NUCLEOTIDE SEQUENCE [LARGE SCALE GENOMIC DNA]</scope>
    <source>
        <strain evidence="1 2">RB56</strain>
    </source>
</reference>
<proteinExistence type="predicted"/>
<comment type="caution">
    <text evidence="1">The sequence shown here is derived from an EMBL/GenBank/DDBJ whole genome shotgun (WGS) entry which is preliminary data.</text>
</comment>
<gene>
    <name evidence="1" type="ORF">NRB56_57190</name>
</gene>
<dbReference type="Proteomes" id="UP000431401">
    <property type="component" value="Unassembled WGS sequence"/>
</dbReference>
<evidence type="ECO:0000313" key="2">
    <source>
        <dbReference type="Proteomes" id="UP000431401"/>
    </source>
</evidence>
<evidence type="ECO:0008006" key="3">
    <source>
        <dbReference type="Google" id="ProtNLM"/>
    </source>
</evidence>
<keyword evidence="2" id="KW-1185">Reference proteome</keyword>
<dbReference type="RefSeq" id="WP_194291023.1">
    <property type="nucleotide sequence ID" value="NZ_WEGI01000013.1"/>
</dbReference>